<name>A0A8X6U260_NEPPI</name>
<proteinExistence type="predicted"/>
<comment type="caution">
    <text evidence="2">The sequence shown here is derived from an EMBL/GenBank/DDBJ whole genome shotgun (WGS) entry which is preliminary data.</text>
</comment>
<gene>
    <name evidence="2" type="ORF">NPIL_609451</name>
</gene>
<feature type="compositionally biased region" description="Polar residues" evidence="1">
    <location>
        <begin position="51"/>
        <end position="63"/>
    </location>
</feature>
<evidence type="ECO:0000313" key="3">
    <source>
        <dbReference type="Proteomes" id="UP000887013"/>
    </source>
</evidence>
<organism evidence="2 3">
    <name type="scientific">Nephila pilipes</name>
    <name type="common">Giant wood spider</name>
    <name type="synonym">Nephila maculata</name>
    <dbReference type="NCBI Taxonomy" id="299642"/>
    <lineage>
        <taxon>Eukaryota</taxon>
        <taxon>Metazoa</taxon>
        <taxon>Ecdysozoa</taxon>
        <taxon>Arthropoda</taxon>
        <taxon>Chelicerata</taxon>
        <taxon>Arachnida</taxon>
        <taxon>Araneae</taxon>
        <taxon>Araneomorphae</taxon>
        <taxon>Entelegynae</taxon>
        <taxon>Araneoidea</taxon>
        <taxon>Nephilidae</taxon>
        <taxon>Nephila</taxon>
    </lineage>
</organism>
<protein>
    <submittedName>
        <fullName evidence="2">Uncharacterized protein</fullName>
    </submittedName>
</protein>
<evidence type="ECO:0000313" key="2">
    <source>
        <dbReference type="EMBL" id="GFT82446.1"/>
    </source>
</evidence>
<dbReference type="AlphaFoldDB" id="A0A8X6U260"/>
<dbReference type="Proteomes" id="UP000887013">
    <property type="component" value="Unassembled WGS sequence"/>
</dbReference>
<feature type="region of interest" description="Disordered" evidence="1">
    <location>
        <begin position="1"/>
        <end position="79"/>
    </location>
</feature>
<evidence type="ECO:0000256" key="1">
    <source>
        <dbReference type="SAM" id="MobiDB-lite"/>
    </source>
</evidence>
<accession>A0A8X6U260</accession>
<keyword evidence="3" id="KW-1185">Reference proteome</keyword>
<dbReference type="EMBL" id="BMAW01072348">
    <property type="protein sequence ID" value="GFT82446.1"/>
    <property type="molecule type" value="Genomic_DNA"/>
</dbReference>
<reference evidence="2" key="1">
    <citation type="submission" date="2020-08" db="EMBL/GenBank/DDBJ databases">
        <title>Multicomponent nature underlies the extraordinary mechanical properties of spider dragline silk.</title>
        <authorList>
            <person name="Kono N."/>
            <person name="Nakamura H."/>
            <person name="Mori M."/>
            <person name="Yoshida Y."/>
            <person name="Ohtoshi R."/>
            <person name="Malay A.D."/>
            <person name="Moran D.A.P."/>
            <person name="Tomita M."/>
            <person name="Numata K."/>
            <person name="Arakawa K."/>
        </authorList>
    </citation>
    <scope>NUCLEOTIDE SEQUENCE</scope>
</reference>
<feature type="compositionally biased region" description="Basic and acidic residues" evidence="1">
    <location>
        <begin position="29"/>
        <end position="50"/>
    </location>
</feature>
<sequence>MLQLPRESYLQSHPLPNETSKQAKKRKEKIPEERLRLKNILEEKREEKKNNSTSRPANHTAPKSYTDALSPPAAPNQESTCTNVSEIFNQLKSKNCVEMFKILKKFIEISNSGKPGSERFTAIMELLEIDTPI</sequence>